<accession>A0A6M3J5D9</accession>
<evidence type="ECO:0000313" key="1">
    <source>
        <dbReference type="EMBL" id="QJA64387.1"/>
    </source>
</evidence>
<sequence length="144" mass="16042">MTIAQSVDSIIFKWTPTKYRTITKGGTLSVSSRYDRLRKKYQIVVTPGSGSPIIFYYDSVTSPVSADAAELVYLIQSYNRMAGDYQKFEASASQTTFTVTEFHLNDNYKVFVNGAYQSFGYTRSGDDVIFTAAFAGGEEVVIMI</sequence>
<organism evidence="1">
    <name type="scientific">viral metagenome</name>
    <dbReference type="NCBI Taxonomy" id="1070528"/>
    <lineage>
        <taxon>unclassified sequences</taxon>
        <taxon>metagenomes</taxon>
        <taxon>organismal metagenomes</taxon>
    </lineage>
</organism>
<dbReference type="AlphaFoldDB" id="A0A6M3J5D9"/>
<gene>
    <name evidence="2" type="ORF">MM415A00253_0025</name>
    <name evidence="1" type="ORF">MM415B00498_0002</name>
</gene>
<name>A0A6M3J5D9_9ZZZZ</name>
<dbReference type="EMBL" id="MT142517">
    <property type="protein sequence ID" value="QJA83777.1"/>
    <property type="molecule type" value="Genomic_DNA"/>
</dbReference>
<protein>
    <submittedName>
        <fullName evidence="1">Uncharacterized protein</fullName>
    </submittedName>
</protein>
<evidence type="ECO:0000313" key="2">
    <source>
        <dbReference type="EMBL" id="QJA83777.1"/>
    </source>
</evidence>
<dbReference type="EMBL" id="MT141519">
    <property type="protein sequence ID" value="QJA64387.1"/>
    <property type="molecule type" value="Genomic_DNA"/>
</dbReference>
<proteinExistence type="predicted"/>
<reference evidence="1" key="1">
    <citation type="submission" date="2020-03" db="EMBL/GenBank/DDBJ databases">
        <title>The deep terrestrial virosphere.</title>
        <authorList>
            <person name="Holmfeldt K."/>
            <person name="Nilsson E."/>
            <person name="Simone D."/>
            <person name="Lopez-Fernandez M."/>
            <person name="Wu X."/>
            <person name="de Brujin I."/>
            <person name="Lundin D."/>
            <person name="Andersson A."/>
            <person name="Bertilsson S."/>
            <person name="Dopson M."/>
        </authorList>
    </citation>
    <scope>NUCLEOTIDE SEQUENCE</scope>
    <source>
        <strain evidence="2">MM415A00253</strain>
        <strain evidence="1">MM415B00498</strain>
    </source>
</reference>